<dbReference type="Proteomes" id="UP000094565">
    <property type="component" value="Chromosome 1"/>
</dbReference>
<comment type="cofactor">
    <cofactor evidence="19">
        <name>Mg(2+)</name>
        <dbReference type="ChEBI" id="CHEBI:18420"/>
    </cofactor>
    <cofactor evidence="19">
        <name>Mn(2+)</name>
        <dbReference type="ChEBI" id="CHEBI:29035"/>
    </cofactor>
    <text evidence="19">Binds 1 Mg(2+) or Mn(2+) ion per subunit.</text>
</comment>
<feature type="domain" description="Isopropylmalate dehydrogenase-like" evidence="20">
    <location>
        <begin position="16"/>
        <end position="365"/>
    </location>
</feature>
<dbReference type="EC" id="1.1.1.85" evidence="7 19"/>
<keyword evidence="10" id="KW-0028">Amino-acid biosynthesis</keyword>
<organism evidence="21 22">
    <name type="scientific">Komagataella pastoris</name>
    <name type="common">Yeast</name>
    <name type="synonym">Pichia pastoris</name>
    <dbReference type="NCBI Taxonomy" id="4922"/>
    <lineage>
        <taxon>Eukaryota</taxon>
        <taxon>Fungi</taxon>
        <taxon>Dikarya</taxon>
        <taxon>Ascomycota</taxon>
        <taxon>Saccharomycotina</taxon>
        <taxon>Pichiomycetes</taxon>
        <taxon>Pichiales</taxon>
        <taxon>Pichiaceae</taxon>
        <taxon>Komagataella</taxon>
    </lineage>
</organism>
<dbReference type="Gene3D" id="3.40.718.10">
    <property type="entry name" value="Isopropylmalate Dehydrogenase"/>
    <property type="match status" value="1"/>
</dbReference>
<dbReference type="GO" id="GO:0003862">
    <property type="term" value="F:3-isopropylmalate dehydrogenase activity"/>
    <property type="evidence" value="ECO:0007669"/>
    <property type="project" value="UniProtKB-EC"/>
</dbReference>
<protein>
    <recommendedName>
        <fullName evidence="8 19">3-isopropylmalate dehydrogenase</fullName>
        <ecNumber evidence="7 19">1.1.1.85</ecNumber>
    </recommendedName>
</protein>
<keyword evidence="16 19" id="KW-0100">Branched-chain amino acid biosynthesis</keyword>
<evidence type="ECO:0000256" key="11">
    <source>
        <dbReference type="ARBA" id="ARBA00022723"/>
    </source>
</evidence>
<evidence type="ECO:0000256" key="15">
    <source>
        <dbReference type="ARBA" id="ARBA00023211"/>
    </source>
</evidence>
<evidence type="ECO:0000256" key="3">
    <source>
        <dbReference type="ARBA" id="ARBA00004496"/>
    </source>
</evidence>
<evidence type="ECO:0000256" key="8">
    <source>
        <dbReference type="ARBA" id="ARBA00019276"/>
    </source>
</evidence>
<evidence type="ECO:0000256" key="18">
    <source>
        <dbReference type="RuleBase" id="RU004443"/>
    </source>
</evidence>
<evidence type="ECO:0000256" key="2">
    <source>
        <dbReference type="ARBA" id="ARBA00001936"/>
    </source>
</evidence>
<dbReference type="Pfam" id="PF00180">
    <property type="entry name" value="Iso_dh"/>
    <property type="match status" value="1"/>
</dbReference>
<evidence type="ECO:0000256" key="7">
    <source>
        <dbReference type="ARBA" id="ARBA00013101"/>
    </source>
</evidence>
<evidence type="ECO:0000256" key="12">
    <source>
        <dbReference type="ARBA" id="ARBA00022842"/>
    </source>
</evidence>
<evidence type="ECO:0000256" key="9">
    <source>
        <dbReference type="ARBA" id="ARBA00022430"/>
    </source>
</evidence>
<dbReference type="SMART" id="SM01329">
    <property type="entry name" value="Iso_dh"/>
    <property type="match status" value="1"/>
</dbReference>
<evidence type="ECO:0000256" key="16">
    <source>
        <dbReference type="ARBA" id="ARBA00023304"/>
    </source>
</evidence>
<evidence type="ECO:0000256" key="4">
    <source>
        <dbReference type="ARBA" id="ARBA00004762"/>
    </source>
</evidence>
<keyword evidence="12" id="KW-0460">Magnesium</keyword>
<comment type="similarity">
    <text evidence="5 18">Belongs to the isocitrate and isopropylmalate dehydrogenases family.</text>
</comment>
<evidence type="ECO:0000256" key="19">
    <source>
        <dbReference type="RuleBase" id="RU004445"/>
    </source>
</evidence>
<dbReference type="AlphaFoldDB" id="A0A1B2J8S9"/>
<evidence type="ECO:0000256" key="13">
    <source>
        <dbReference type="ARBA" id="ARBA00023002"/>
    </source>
</evidence>
<keyword evidence="9 19" id="KW-0432">Leucine biosynthesis</keyword>
<comment type="pathway">
    <text evidence="4 19">Amino-acid biosynthesis; L-leucine biosynthesis; L-leucine from 3-methyl-2-oxobutanoate: step 3/4.</text>
</comment>
<name>A0A1B2J8S9_PICPA</name>
<dbReference type="InterPro" id="IPR019818">
    <property type="entry name" value="IsoCit/isopropylmalate_DH_CS"/>
</dbReference>
<dbReference type="GO" id="GO:0009098">
    <property type="term" value="P:L-leucine biosynthetic process"/>
    <property type="evidence" value="ECO:0007669"/>
    <property type="project" value="UniProtKB-UniPathway"/>
</dbReference>
<dbReference type="OrthoDB" id="419183at2759"/>
<dbReference type="NCBIfam" id="TIGR00169">
    <property type="entry name" value="leuB"/>
    <property type="match status" value="1"/>
</dbReference>
<evidence type="ECO:0000259" key="20">
    <source>
        <dbReference type="SMART" id="SM01329"/>
    </source>
</evidence>
<evidence type="ECO:0000256" key="14">
    <source>
        <dbReference type="ARBA" id="ARBA00023027"/>
    </source>
</evidence>
<evidence type="ECO:0000256" key="1">
    <source>
        <dbReference type="ARBA" id="ARBA00000624"/>
    </source>
</evidence>
<dbReference type="InterPro" id="IPR004429">
    <property type="entry name" value="Isopropylmalate_DH"/>
</dbReference>
<keyword evidence="13 18" id="KW-0560">Oxidoreductase</keyword>
<comment type="subunit">
    <text evidence="6 19">Homodimer.</text>
</comment>
<evidence type="ECO:0000256" key="5">
    <source>
        <dbReference type="ARBA" id="ARBA00007769"/>
    </source>
</evidence>
<sequence length="375" mass="39848">MSEPITKKPKSVIPKKIVLLPGDHVGAEVVEEAVKVLKAISSVSSNAEFEFQTHLIGGAAIDATGSPLPDETLEAARSAHAVLLGAVGGPKWGTGDVRPEQGLLKIRKELNLYANLRPCNFASDSLLKLSPLKEDIVRGTNFTVVRELVGGIYFGERTEDDGSGVAWDTEKYSVPEVQRITRMGAFLALQSNPPLPIWSLDKANVLASSRLWRKTVTETLEKEFPQLTLNHQLIDSAAMILVKSPSKLNGIVLTNNMFGDIISDEASMIPGSLGLLPSASLASLPDSNEAFGLYEPCHGSAPDLDKGKVNPVATILSAAMMLRLSLNLTEEADALEKAVGQVLDSGVMTGDLGGTSSTTEVGDAISKAVVDILKN</sequence>
<evidence type="ECO:0000313" key="21">
    <source>
        <dbReference type="EMBL" id="ANZ74454.1"/>
    </source>
</evidence>
<dbReference type="PANTHER" id="PTHR42979">
    <property type="entry name" value="3-ISOPROPYLMALATE DEHYDROGENASE"/>
    <property type="match status" value="1"/>
</dbReference>
<gene>
    <name evidence="21" type="primary">LEU2</name>
    <name evidence="21" type="ORF">ATY40_BA7500028</name>
</gene>
<dbReference type="PROSITE" id="PS00470">
    <property type="entry name" value="IDH_IMDH"/>
    <property type="match status" value="1"/>
</dbReference>
<comment type="cofactor">
    <cofactor evidence="2">
        <name>Mn(2+)</name>
        <dbReference type="ChEBI" id="CHEBI:29035"/>
    </cofactor>
</comment>
<accession>A0A1B2J8S9</accession>
<dbReference type="GO" id="GO:0000287">
    <property type="term" value="F:magnesium ion binding"/>
    <property type="evidence" value="ECO:0007669"/>
    <property type="project" value="InterPro"/>
</dbReference>
<keyword evidence="22" id="KW-1185">Reference proteome</keyword>
<comment type="catalytic activity">
    <reaction evidence="1 19">
        <text>(2R,3S)-3-isopropylmalate + NAD(+) = 4-methyl-2-oxopentanoate + CO2 + NADH</text>
        <dbReference type="Rhea" id="RHEA:32271"/>
        <dbReference type="ChEBI" id="CHEBI:16526"/>
        <dbReference type="ChEBI" id="CHEBI:17865"/>
        <dbReference type="ChEBI" id="CHEBI:35121"/>
        <dbReference type="ChEBI" id="CHEBI:57540"/>
        <dbReference type="ChEBI" id="CHEBI:57945"/>
        <dbReference type="EC" id="1.1.1.85"/>
    </reaction>
</comment>
<evidence type="ECO:0000256" key="17">
    <source>
        <dbReference type="ARBA" id="ARBA00023577"/>
    </source>
</evidence>
<dbReference type="GO" id="GO:0051287">
    <property type="term" value="F:NAD binding"/>
    <property type="evidence" value="ECO:0007669"/>
    <property type="project" value="InterPro"/>
</dbReference>
<reference evidence="21 22" key="1">
    <citation type="submission" date="2016-02" db="EMBL/GenBank/DDBJ databases">
        <title>Comparative genomic and transcriptomic foundation for Pichia pastoris.</title>
        <authorList>
            <person name="Love K.R."/>
            <person name="Shah K.A."/>
            <person name="Whittaker C.A."/>
            <person name="Wu J."/>
            <person name="Bartlett M.C."/>
            <person name="Ma D."/>
            <person name="Leeson R.L."/>
            <person name="Priest M."/>
            <person name="Young S.K."/>
            <person name="Love J.C."/>
        </authorList>
    </citation>
    <scope>NUCLEOTIDE SEQUENCE [LARGE SCALE GENOMIC DNA]</scope>
    <source>
        <strain evidence="21 22">ATCC 28485</strain>
    </source>
</reference>
<proteinExistence type="inferred from homology"/>
<evidence type="ECO:0000256" key="6">
    <source>
        <dbReference type="ARBA" id="ARBA00011738"/>
    </source>
</evidence>
<dbReference type="UniPathway" id="UPA00048">
    <property type="reaction ID" value="UER00072"/>
</dbReference>
<dbReference type="PANTHER" id="PTHR42979:SF1">
    <property type="entry name" value="3-ISOPROPYLMALATE DEHYDROGENASE"/>
    <property type="match status" value="1"/>
</dbReference>
<comment type="function">
    <text evidence="17 19">Catalyzes the oxidation of 3-carboxy-2-hydroxy-4-methylpentanoate (3-isopropylmalate) to 3-carboxy-4-methyl-2-oxopentanoate. The product decarboxylates to 4-methyl-2 oxopentanoate.</text>
</comment>
<dbReference type="FunFam" id="3.40.718.10:FF:000006">
    <property type="entry name" value="3-isopropylmalate dehydrogenase"/>
    <property type="match status" value="1"/>
</dbReference>
<comment type="subcellular location">
    <subcellularLocation>
        <location evidence="3">Cytoplasm</location>
    </subcellularLocation>
</comment>
<dbReference type="EMBL" id="CP014584">
    <property type="protein sequence ID" value="ANZ74454.1"/>
    <property type="molecule type" value="Genomic_DNA"/>
</dbReference>
<dbReference type="InterPro" id="IPR024084">
    <property type="entry name" value="IsoPropMal-DH-like_dom"/>
</dbReference>
<evidence type="ECO:0000313" key="22">
    <source>
        <dbReference type="Proteomes" id="UP000094565"/>
    </source>
</evidence>
<dbReference type="SUPFAM" id="SSF53659">
    <property type="entry name" value="Isocitrate/Isopropylmalate dehydrogenase-like"/>
    <property type="match status" value="1"/>
</dbReference>
<keyword evidence="11 19" id="KW-0479">Metal-binding</keyword>
<dbReference type="GO" id="GO:0005829">
    <property type="term" value="C:cytosol"/>
    <property type="evidence" value="ECO:0007669"/>
    <property type="project" value="TreeGrafter"/>
</dbReference>
<keyword evidence="15" id="KW-0464">Manganese</keyword>
<evidence type="ECO:0000256" key="10">
    <source>
        <dbReference type="ARBA" id="ARBA00022605"/>
    </source>
</evidence>
<keyword evidence="14 19" id="KW-0520">NAD</keyword>